<comment type="similarity">
    <text evidence="1">Belongs to the DprA/Smf family.</text>
</comment>
<dbReference type="SUPFAM" id="SSF47781">
    <property type="entry name" value="RuvA domain 2-like"/>
    <property type="match status" value="1"/>
</dbReference>
<dbReference type="Proteomes" id="UP000219669">
    <property type="component" value="Unassembled WGS sequence"/>
</dbReference>
<dbReference type="NCBIfam" id="TIGR00732">
    <property type="entry name" value="dprA"/>
    <property type="match status" value="1"/>
</dbReference>
<evidence type="ECO:0000313" key="4">
    <source>
        <dbReference type="EMBL" id="SOD70051.1"/>
    </source>
</evidence>
<evidence type="ECO:0000256" key="1">
    <source>
        <dbReference type="ARBA" id="ARBA00006525"/>
    </source>
</evidence>
<dbReference type="InterPro" id="IPR036388">
    <property type="entry name" value="WH-like_DNA-bd_sf"/>
</dbReference>
<evidence type="ECO:0000259" key="3">
    <source>
        <dbReference type="Pfam" id="PF17782"/>
    </source>
</evidence>
<evidence type="ECO:0000259" key="2">
    <source>
        <dbReference type="Pfam" id="PF02481"/>
    </source>
</evidence>
<gene>
    <name evidence="4" type="ORF">SAMN02746062_01947</name>
</gene>
<dbReference type="Pfam" id="PF21102">
    <property type="entry name" value="DprA_N"/>
    <property type="match status" value="1"/>
</dbReference>
<dbReference type="InterPro" id="IPR041614">
    <property type="entry name" value="DprA_WH"/>
</dbReference>
<dbReference type="Pfam" id="PF02481">
    <property type="entry name" value="DNA_processg_A"/>
    <property type="match status" value="1"/>
</dbReference>
<dbReference type="EMBL" id="OCNF01000021">
    <property type="protein sequence ID" value="SOD70051.1"/>
    <property type="molecule type" value="Genomic_DNA"/>
</dbReference>
<dbReference type="SUPFAM" id="SSF102405">
    <property type="entry name" value="MCP/YpsA-like"/>
    <property type="match status" value="1"/>
</dbReference>
<dbReference type="PANTHER" id="PTHR43022">
    <property type="entry name" value="PROTEIN SMF"/>
    <property type="match status" value="1"/>
</dbReference>
<reference evidence="4 5" key="1">
    <citation type="submission" date="2017-09" db="EMBL/GenBank/DDBJ databases">
        <authorList>
            <person name="Ehlers B."/>
            <person name="Leendertz F.H."/>
        </authorList>
    </citation>
    <scope>NUCLEOTIDE SEQUENCE [LARGE SCALE GENOMIC DNA]</scope>
    <source>
        <strain evidence="4 5">DSM 16848</strain>
    </source>
</reference>
<dbReference type="InterPro" id="IPR003488">
    <property type="entry name" value="DprA"/>
</dbReference>
<protein>
    <submittedName>
        <fullName evidence="4">DNA processing protein</fullName>
    </submittedName>
</protein>
<feature type="domain" description="Smf/DprA SLOG" evidence="2">
    <location>
        <begin position="83"/>
        <end position="291"/>
    </location>
</feature>
<name>A0A286EGL8_9NEIS</name>
<dbReference type="PANTHER" id="PTHR43022:SF1">
    <property type="entry name" value="PROTEIN SMF"/>
    <property type="match status" value="1"/>
</dbReference>
<keyword evidence="5" id="KW-1185">Reference proteome</keyword>
<dbReference type="InterPro" id="IPR057666">
    <property type="entry name" value="DrpA_SLOG"/>
</dbReference>
<dbReference type="InterPro" id="IPR010994">
    <property type="entry name" value="RuvA_2-like"/>
</dbReference>
<evidence type="ECO:0000313" key="5">
    <source>
        <dbReference type="Proteomes" id="UP000219669"/>
    </source>
</evidence>
<proteinExistence type="inferred from homology"/>
<dbReference type="Gene3D" id="3.40.50.450">
    <property type="match status" value="1"/>
</dbReference>
<feature type="domain" description="DprA winged helix" evidence="3">
    <location>
        <begin position="355"/>
        <end position="400"/>
    </location>
</feature>
<dbReference type="Pfam" id="PF17782">
    <property type="entry name" value="WHD_DprA"/>
    <property type="match status" value="1"/>
</dbReference>
<accession>A0A286EGL8</accession>
<dbReference type="OrthoDB" id="9785707at2"/>
<dbReference type="AlphaFoldDB" id="A0A286EGL8"/>
<dbReference type="Gene3D" id="1.10.10.10">
    <property type="entry name" value="Winged helix-like DNA-binding domain superfamily/Winged helix DNA-binding domain"/>
    <property type="match status" value="1"/>
</dbReference>
<sequence>MQHDSERHAWIQLALTPHIGAESFLNLIQHYGSASQALRASSSEIAQLAHNGKKAAAHWHDTHKAQAATEAALLWEQHADCRLLLLCDDDYPMMLTEGLTAPPILFVRGNVALLHKPSVSIVGSRHATPQALRIARDFALSLSERGIPIISGMASGIDTAAHEGALQHSGSTIAVWGTGIDRIYPPQNEYLARQIAEQGAIVSEFPLGTRPVAGNFPRRNRLIAALGRATLVVEAALESGSLITARQASEMGREVMAIPSSIDNPHAKGCHKLIKEGAKLVESLEDILQECPSLLAKSSTALSTALSTRCQKITSPEKSPKMLPEKPLITPPLNNFVDKTVDNFGDNLVDKRLLPVLEKIAHTPTHPDFIANELNLPTADVYAALLELEMLGEIAPMSGGRYQRIK</sequence>
<organism evidence="4 5">
    <name type="scientific">Alysiella filiformis DSM 16848</name>
    <dbReference type="NCBI Taxonomy" id="1120981"/>
    <lineage>
        <taxon>Bacteria</taxon>
        <taxon>Pseudomonadati</taxon>
        <taxon>Pseudomonadota</taxon>
        <taxon>Betaproteobacteria</taxon>
        <taxon>Neisseriales</taxon>
        <taxon>Neisseriaceae</taxon>
        <taxon>Alysiella</taxon>
    </lineage>
</organism>
<dbReference type="GO" id="GO:0009294">
    <property type="term" value="P:DNA-mediated transformation"/>
    <property type="evidence" value="ECO:0007669"/>
    <property type="project" value="InterPro"/>
</dbReference>